<gene>
    <name evidence="2" type="ORF">MSPICULIGERA_LOCUS3323</name>
</gene>
<dbReference type="EMBL" id="CATQJA010000898">
    <property type="protein sequence ID" value="CAJ0564650.1"/>
    <property type="molecule type" value="Genomic_DNA"/>
</dbReference>
<evidence type="ECO:0000313" key="3">
    <source>
        <dbReference type="Proteomes" id="UP001177023"/>
    </source>
</evidence>
<evidence type="ECO:0000313" key="2">
    <source>
        <dbReference type="EMBL" id="CAJ0564650.1"/>
    </source>
</evidence>
<comment type="caution">
    <text evidence="2">The sequence shown here is derived from an EMBL/GenBank/DDBJ whole genome shotgun (WGS) entry which is preliminary data.</text>
</comment>
<protein>
    <submittedName>
        <fullName evidence="2">Uncharacterized protein</fullName>
    </submittedName>
</protein>
<sequence>MPAQTNGTDANAPICWVTNPQVGQPAQFMLGPNVYSVIVVTTQHMQIICGGLALLIFLLLVKLMTK</sequence>
<dbReference type="AlphaFoldDB" id="A0AA36FRR4"/>
<evidence type="ECO:0000256" key="1">
    <source>
        <dbReference type="SAM" id="Phobius"/>
    </source>
</evidence>
<dbReference type="Proteomes" id="UP001177023">
    <property type="component" value="Unassembled WGS sequence"/>
</dbReference>
<proteinExistence type="predicted"/>
<keyword evidence="3" id="KW-1185">Reference proteome</keyword>
<keyword evidence="1" id="KW-1133">Transmembrane helix</keyword>
<keyword evidence="1" id="KW-0472">Membrane</keyword>
<feature type="transmembrane region" description="Helical" evidence="1">
    <location>
        <begin position="34"/>
        <end position="61"/>
    </location>
</feature>
<organism evidence="2 3">
    <name type="scientific">Mesorhabditis spiculigera</name>
    <dbReference type="NCBI Taxonomy" id="96644"/>
    <lineage>
        <taxon>Eukaryota</taxon>
        <taxon>Metazoa</taxon>
        <taxon>Ecdysozoa</taxon>
        <taxon>Nematoda</taxon>
        <taxon>Chromadorea</taxon>
        <taxon>Rhabditida</taxon>
        <taxon>Rhabditina</taxon>
        <taxon>Rhabditomorpha</taxon>
        <taxon>Rhabditoidea</taxon>
        <taxon>Rhabditidae</taxon>
        <taxon>Mesorhabditinae</taxon>
        <taxon>Mesorhabditis</taxon>
    </lineage>
</organism>
<reference evidence="2" key="1">
    <citation type="submission" date="2023-06" db="EMBL/GenBank/DDBJ databases">
        <authorList>
            <person name="Delattre M."/>
        </authorList>
    </citation>
    <scope>NUCLEOTIDE SEQUENCE</scope>
    <source>
        <strain evidence="2">AF72</strain>
    </source>
</reference>
<name>A0AA36FRR4_9BILA</name>
<feature type="non-terminal residue" evidence="2">
    <location>
        <position position="1"/>
    </location>
</feature>
<accession>A0AA36FRR4</accession>
<keyword evidence="1" id="KW-0812">Transmembrane</keyword>